<dbReference type="SUPFAM" id="SSF53448">
    <property type="entry name" value="Nucleotide-diphospho-sugar transferases"/>
    <property type="match status" value="1"/>
</dbReference>
<feature type="domain" description="Glycosyltransferase 2-like" evidence="1">
    <location>
        <begin position="16"/>
        <end position="149"/>
    </location>
</feature>
<name>A0A178IH57_9BACT</name>
<gene>
    <name evidence="2" type="ORF">AW736_17225</name>
</gene>
<dbReference type="AlphaFoldDB" id="A0A178IH57"/>
<dbReference type="PANTHER" id="PTHR10859">
    <property type="entry name" value="GLYCOSYL TRANSFERASE"/>
    <property type="match status" value="1"/>
</dbReference>
<protein>
    <recommendedName>
        <fullName evidence="1">Glycosyltransferase 2-like domain-containing protein</fullName>
    </recommendedName>
</protein>
<accession>A0A178IH57</accession>
<dbReference type="EMBL" id="LRRQ01000128">
    <property type="protein sequence ID" value="OAM88429.1"/>
    <property type="molecule type" value="Genomic_DNA"/>
</dbReference>
<sequence>MGIWDFEIWDFPSVLSIVIPVYNETRRLAASMNRLSAALRALDHPHEVLLVVEASPDDSLALARDIAARHACWQAIDNGPQRGKGHAVRSGIRRARGDIVCYMDADLSTDPAAVPHMLALFARHPDTGIIIGDRRHPQSRVLAAQPRARVRLSRLFNLCVRSFFPCIRTNDTQCGFKAFRAAAAARIFAAQRIDGFAFDVEVLVLAARLGCELRAMPVDWTDAPHSTVRALRHGSRMFLDLLRLRFSPPVTLNP</sequence>
<organism evidence="2 3">
    <name type="scientific">Termitidicoccus mucosus</name>
    <dbReference type="NCBI Taxonomy" id="1184151"/>
    <lineage>
        <taxon>Bacteria</taxon>
        <taxon>Pseudomonadati</taxon>
        <taxon>Verrucomicrobiota</taxon>
        <taxon>Opitutia</taxon>
        <taxon>Opitutales</taxon>
        <taxon>Opitutaceae</taxon>
        <taxon>Termitidicoccus</taxon>
    </lineage>
</organism>
<dbReference type="GO" id="GO:0006487">
    <property type="term" value="P:protein N-linked glycosylation"/>
    <property type="evidence" value="ECO:0007669"/>
    <property type="project" value="TreeGrafter"/>
</dbReference>
<dbReference type="OrthoDB" id="9810303at2"/>
<evidence type="ECO:0000259" key="1">
    <source>
        <dbReference type="Pfam" id="PF00535"/>
    </source>
</evidence>
<reference evidence="2 3" key="1">
    <citation type="submission" date="2016-01" db="EMBL/GenBank/DDBJ databases">
        <title>High potential of lignocellulose degradation of a new Verrucomicrobia species.</title>
        <authorList>
            <person name="Wang Y."/>
            <person name="Shi Y."/>
            <person name="Qiu Z."/>
            <person name="Liu S."/>
            <person name="Yang H."/>
        </authorList>
    </citation>
    <scope>NUCLEOTIDE SEQUENCE [LARGE SCALE GENOMIC DNA]</scope>
    <source>
        <strain evidence="2 3">TSB47</strain>
    </source>
</reference>
<dbReference type="STRING" id="1184151.AW736_17225"/>
<keyword evidence="3" id="KW-1185">Reference proteome</keyword>
<dbReference type="Proteomes" id="UP000078486">
    <property type="component" value="Unassembled WGS sequence"/>
</dbReference>
<evidence type="ECO:0000313" key="2">
    <source>
        <dbReference type="EMBL" id="OAM88429.1"/>
    </source>
</evidence>
<dbReference type="InterPro" id="IPR029044">
    <property type="entry name" value="Nucleotide-diphossugar_trans"/>
</dbReference>
<dbReference type="InterPro" id="IPR001173">
    <property type="entry name" value="Glyco_trans_2-like"/>
</dbReference>
<evidence type="ECO:0000313" key="3">
    <source>
        <dbReference type="Proteomes" id="UP000078486"/>
    </source>
</evidence>
<dbReference type="Gene3D" id="3.90.550.10">
    <property type="entry name" value="Spore Coat Polysaccharide Biosynthesis Protein SpsA, Chain A"/>
    <property type="match status" value="1"/>
</dbReference>
<proteinExistence type="predicted"/>
<dbReference type="Pfam" id="PF00535">
    <property type="entry name" value="Glycos_transf_2"/>
    <property type="match status" value="1"/>
</dbReference>
<comment type="caution">
    <text evidence="2">The sequence shown here is derived from an EMBL/GenBank/DDBJ whole genome shotgun (WGS) entry which is preliminary data.</text>
</comment>
<dbReference type="PANTHER" id="PTHR10859:SF91">
    <property type="entry name" value="DOLICHYL-PHOSPHATE BETA-GLUCOSYLTRANSFERASE"/>
    <property type="match status" value="1"/>
</dbReference>